<accession>A0A9P7LAE8</accession>
<comment type="similarity">
    <text evidence="1">Belongs to the carbon-nitrogen hydrolase superfamily. Nitrilase family.</text>
</comment>
<evidence type="ECO:0000256" key="4">
    <source>
        <dbReference type="ARBA" id="ARBA00039045"/>
    </source>
</evidence>
<keyword evidence="7" id="KW-1185">Reference proteome</keyword>
<dbReference type="SUPFAM" id="SSF56317">
    <property type="entry name" value="Carbon-nitrogen hydrolase"/>
    <property type="match status" value="1"/>
</dbReference>
<organism evidence="6 7">
    <name type="scientific">Fusarium xylarioides</name>
    <dbReference type="NCBI Taxonomy" id="221167"/>
    <lineage>
        <taxon>Eukaryota</taxon>
        <taxon>Fungi</taxon>
        <taxon>Dikarya</taxon>
        <taxon>Ascomycota</taxon>
        <taxon>Pezizomycotina</taxon>
        <taxon>Sordariomycetes</taxon>
        <taxon>Hypocreomycetidae</taxon>
        <taxon>Hypocreales</taxon>
        <taxon>Nectriaceae</taxon>
        <taxon>Fusarium</taxon>
        <taxon>Fusarium fujikuroi species complex</taxon>
    </lineage>
</organism>
<dbReference type="GO" id="GO:0016836">
    <property type="term" value="F:hydro-lyase activity"/>
    <property type="evidence" value="ECO:0007669"/>
    <property type="project" value="UniProtKB-ARBA"/>
</dbReference>
<dbReference type="PROSITE" id="PS00921">
    <property type="entry name" value="NITRIL_CHT_2"/>
    <property type="match status" value="1"/>
</dbReference>
<reference evidence="6" key="2">
    <citation type="submission" date="2020-10" db="EMBL/GenBank/DDBJ databases">
        <authorList>
            <person name="Peck L.D."/>
            <person name="Nowell R.W."/>
            <person name="Flood J."/>
            <person name="Ryan M.J."/>
            <person name="Barraclough T.G."/>
        </authorList>
    </citation>
    <scope>NUCLEOTIDE SEQUENCE</scope>
    <source>
        <strain evidence="6">IMI 127659i</strain>
    </source>
</reference>
<dbReference type="Pfam" id="PF00795">
    <property type="entry name" value="CN_hydrolase"/>
    <property type="match status" value="1"/>
</dbReference>
<name>A0A9P7LAE8_9HYPO</name>
<dbReference type="InterPro" id="IPR036526">
    <property type="entry name" value="C-N_Hydrolase_sf"/>
</dbReference>
<dbReference type="OrthoDB" id="10250282at2759"/>
<reference evidence="6" key="1">
    <citation type="journal article" date="2020" name="bioRxiv">
        <title>Historical genomics reveals the evolutionary mechanisms behind multiple outbreaks of the host-specific coffee wilt pathogen Fusarium xylarioides.</title>
        <authorList>
            <person name="Peck D."/>
            <person name="Nowell R.W."/>
            <person name="Flood J."/>
            <person name="Ryan M.J."/>
            <person name="Barraclough T.G."/>
        </authorList>
    </citation>
    <scope>NUCLEOTIDE SEQUENCE</scope>
    <source>
        <strain evidence="6">IMI 127659i</strain>
    </source>
</reference>
<dbReference type="AlphaFoldDB" id="A0A9P7LAE8"/>
<evidence type="ECO:0000256" key="2">
    <source>
        <dbReference type="ARBA" id="ARBA00022801"/>
    </source>
</evidence>
<dbReference type="InterPro" id="IPR003010">
    <property type="entry name" value="C-N_Hydrolase"/>
</dbReference>
<sequence>MRLRARKTQERDSGLVSSLEDQVLALKDYVRKLEAACGYANLPTFAPSSLEDEGSSHTVNDSQSSAINDVSSMMWRMNLHGSGEKIKATHMERTIFGDASGDALTSVVDTKIGRVGALSCWEHIQPLLKYYLYSHREQIHVAAWPPLHPYKDEKELWSMSREGARSLSQTYAIESQAFVLHATSVISEQGISLMDTEGGGCHEYPRRRQLCDLWT</sequence>
<evidence type="ECO:0000313" key="6">
    <source>
        <dbReference type="EMBL" id="KAG5766593.1"/>
    </source>
</evidence>
<dbReference type="InterPro" id="IPR044149">
    <property type="entry name" value="Nitrilases_CHs"/>
</dbReference>
<dbReference type="Gene3D" id="3.60.110.10">
    <property type="entry name" value="Carbon-nitrogen hydrolase"/>
    <property type="match status" value="1"/>
</dbReference>
<dbReference type="EMBL" id="JADFTT010000151">
    <property type="protein sequence ID" value="KAG5766593.1"/>
    <property type="molecule type" value="Genomic_DNA"/>
</dbReference>
<protein>
    <recommendedName>
        <fullName evidence="4">nitrilase</fullName>
        <ecNumber evidence="4">3.5.5.1</ecNumber>
    </recommendedName>
</protein>
<dbReference type="Proteomes" id="UP000750502">
    <property type="component" value="Unassembled WGS sequence"/>
</dbReference>
<dbReference type="PROSITE" id="PS50263">
    <property type="entry name" value="CN_HYDROLASE"/>
    <property type="match status" value="1"/>
</dbReference>
<evidence type="ECO:0000256" key="1">
    <source>
        <dbReference type="ARBA" id="ARBA00008129"/>
    </source>
</evidence>
<keyword evidence="2" id="KW-0378">Hydrolase</keyword>
<feature type="domain" description="CN hydrolase" evidence="5">
    <location>
        <begin position="1"/>
        <end position="215"/>
    </location>
</feature>
<dbReference type="InterPro" id="IPR000132">
    <property type="entry name" value="Nitrilase/CN_hydratase_CS"/>
</dbReference>
<comment type="caution">
    <text evidence="6">The sequence shown here is derived from an EMBL/GenBank/DDBJ whole genome shotgun (WGS) entry which is preliminary data.</text>
</comment>
<comment type="catalytic activity">
    <reaction evidence="3">
        <text>a nitrile + 2 H2O = a carboxylate + NH4(+)</text>
        <dbReference type="Rhea" id="RHEA:21724"/>
        <dbReference type="ChEBI" id="CHEBI:15377"/>
        <dbReference type="ChEBI" id="CHEBI:18379"/>
        <dbReference type="ChEBI" id="CHEBI:28938"/>
        <dbReference type="ChEBI" id="CHEBI:29067"/>
        <dbReference type="EC" id="3.5.5.1"/>
    </reaction>
</comment>
<dbReference type="GO" id="GO:0000257">
    <property type="term" value="F:nitrilase activity"/>
    <property type="evidence" value="ECO:0007669"/>
    <property type="project" value="UniProtKB-EC"/>
</dbReference>
<evidence type="ECO:0000259" key="5">
    <source>
        <dbReference type="PROSITE" id="PS50263"/>
    </source>
</evidence>
<gene>
    <name evidence="6" type="ORF">H9Q72_005360</name>
</gene>
<dbReference type="EC" id="3.5.5.1" evidence="4"/>
<evidence type="ECO:0000313" key="7">
    <source>
        <dbReference type="Proteomes" id="UP000750502"/>
    </source>
</evidence>
<dbReference type="PANTHER" id="PTHR46044">
    <property type="entry name" value="NITRILASE"/>
    <property type="match status" value="1"/>
</dbReference>
<proteinExistence type="inferred from homology"/>
<evidence type="ECO:0000256" key="3">
    <source>
        <dbReference type="ARBA" id="ARBA00036406"/>
    </source>
</evidence>
<dbReference type="PANTHER" id="PTHR46044:SF14">
    <property type="entry name" value="ARYLACETONITRILASE"/>
    <property type="match status" value="1"/>
</dbReference>